<feature type="transmembrane region" description="Helical" evidence="7">
    <location>
        <begin position="89"/>
        <end position="112"/>
    </location>
</feature>
<accession>A0ABV5IK06</accession>
<keyword evidence="7" id="KW-0812">Transmembrane</keyword>
<evidence type="ECO:0000256" key="3">
    <source>
        <dbReference type="ARBA" id="ARBA00022801"/>
    </source>
</evidence>
<dbReference type="InterPro" id="IPR001915">
    <property type="entry name" value="Peptidase_M48"/>
</dbReference>
<feature type="domain" description="Peptidase M48" evidence="8">
    <location>
        <begin position="115"/>
        <end position="195"/>
    </location>
</feature>
<keyword evidence="7" id="KW-1133">Transmembrane helix</keyword>
<keyword evidence="2" id="KW-0479">Metal-binding</keyword>
<protein>
    <submittedName>
        <fullName evidence="9">M48 family metalloprotease</fullName>
        <ecNumber evidence="9">3.4.24.-</ecNumber>
    </submittedName>
</protein>
<dbReference type="RefSeq" id="WP_189649690.1">
    <property type="nucleotide sequence ID" value="NZ_BMRC01000010.1"/>
</dbReference>
<reference evidence="9 10" key="1">
    <citation type="submission" date="2024-09" db="EMBL/GenBank/DDBJ databases">
        <authorList>
            <person name="Sun Q."/>
            <person name="Mori K."/>
        </authorList>
    </citation>
    <scope>NUCLEOTIDE SEQUENCE [LARGE SCALE GENOMIC DNA]</scope>
    <source>
        <strain evidence="9 10">CCM 3426</strain>
    </source>
</reference>
<dbReference type="GO" id="GO:0008237">
    <property type="term" value="F:metallopeptidase activity"/>
    <property type="evidence" value="ECO:0007669"/>
    <property type="project" value="UniProtKB-KW"/>
</dbReference>
<dbReference type="InterPro" id="IPR052173">
    <property type="entry name" value="Beta-lactam_resp_regulator"/>
</dbReference>
<keyword evidence="5 6" id="KW-0482">Metalloprotease</keyword>
<keyword evidence="10" id="KW-1185">Reference proteome</keyword>
<evidence type="ECO:0000259" key="8">
    <source>
        <dbReference type="Pfam" id="PF01435"/>
    </source>
</evidence>
<evidence type="ECO:0000256" key="6">
    <source>
        <dbReference type="RuleBase" id="RU003983"/>
    </source>
</evidence>
<proteinExistence type="inferred from homology"/>
<comment type="caution">
    <text evidence="9">The sequence shown here is derived from an EMBL/GenBank/DDBJ whole genome shotgun (WGS) entry which is preliminary data.</text>
</comment>
<organism evidence="9 10">
    <name type="scientific">Nonomuraea spiralis</name>
    <dbReference type="NCBI Taxonomy" id="46182"/>
    <lineage>
        <taxon>Bacteria</taxon>
        <taxon>Bacillati</taxon>
        <taxon>Actinomycetota</taxon>
        <taxon>Actinomycetes</taxon>
        <taxon>Streptosporangiales</taxon>
        <taxon>Streptosporangiaceae</taxon>
        <taxon>Nonomuraea</taxon>
    </lineage>
</organism>
<evidence type="ECO:0000313" key="9">
    <source>
        <dbReference type="EMBL" id="MFB9204868.1"/>
    </source>
</evidence>
<keyword evidence="7" id="KW-0472">Membrane</keyword>
<dbReference type="Proteomes" id="UP001589647">
    <property type="component" value="Unassembled WGS sequence"/>
</dbReference>
<evidence type="ECO:0000256" key="5">
    <source>
        <dbReference type="ARBA" id="ARBA00023049"/>
    </source>
</evidence>
<keyword evidence="1 6" id="KW-0645">Protease</keyword>
<dbReference type="CDD" id="cd07326">
    <property type="entry name" value="M56_BlaR1_MecR1_like"/>
    <property type="match status" value="1"/>
</dbReference>
<comment type="cofactor">
    <cofactor evidence="6">
        <name>Zn(2+)</name>
        <dbReference type="ChEBI" id="CHEBI:29105"/>
    </cofactor>
    <text evidence="6">Binds 1 zinc ion per subunit.</text>
</comment>
<gene>
    <name evidence="9" type="ORF">ACFFV7_26985</name>
</gene>
<keyword evidence="3 6" id="KW-0378">Hydrolase</keyword>
<evidence type="ECO:0000256" key="2">
    <source>
        <dbReference type="ARBA" id="ARBA00022723"/>
    </source>
</evidence>
<evidence type="ECO:0000256" key="7">
    <source>
        <dbReference type="SAM" id="Phobius"/>
    </source>
</evidence>
<name>A0ABV5IK06_9ACTN</name>
<dbReference type="EC" id="3.4.24.-" evidence="9"/>
<evidence type="ECO:0000313" key="10">
    <source>
        <dbReference type="Proteomes" id="UP001589647"/>
    </source>
</evidence>
<keyword evidence="4 6" id="KW-0862">Zinc</keyword>
<dbReference type="EMBL" id="JBHMEI010000021">
    <property type="protein sequence ID" value="MFB9204868.1"/>
    <property type="molecule type" value="Genomic_DNA"/>
</dbReference>
<comment type="similarity">
    <text evidence="6">Belongs to the peptidase M48 family.</text>
</comment>
<evidence type="ECO:0000256" key="4">
    <source>
        <dbReference type="ARBA" id="ARBA00022833"/>
    </source>
</evidence>
<dbReference type="PANTHER" id="PTHR34978:SF3">
    <property type="entry name" value="SLR0241 PROTEIN"/>
    <property type="match status" value="1"/>
</dbReference>
<sequence>MTVAIVLALYGAFAALVVPRLLRRAAWPGRAPRLAIALWQAASASVLVAALLSVFAAVVPADTVGHGLAGLFAACAGMLGHGARPSVTAATTGLLAAGLVLTRVACTGAAVLTRARRARRRHSEALALLGRHDHDLDAVVVDYDERLAYCLPGRNGHSVITTGALRCLAPEQVAAVLAHEQAHLRGRHHLVLAGAETLARAFPRVPLFEHARAEITRLVELLADDVAARRHDRVHIAAALVGLATGRVPGFALGAGGETALTRVRRMLSPQAPLDRWRRTAGALTVTALLTGPAVLAATPGVSAFLAHHCHELLTLRKPSA</sequence>
<evidence type="ECO:0000256" key="1">
    <source>
        <dbReference type="ARBA" id="ARBA00022670"/>
    </source>
</evidence>
<feature type="transmembrane region" description="Helical" evidence="7">
    <location>
        <begin position="38"/>
        <end position="59"/>
    </location>
</feature>
<dbReference type="Gene3D" id="3.30.2010.10">
    <property type="entry name" value="Metalloproteases ('zincins'), catalytic domain"/>
    <property type="match status" value="1"/>
</dbReference>
<dbReference type="PANTHER" id="PTHR34978">
    <property type="entry name" value="POSSIBLE SENSOR-TRANSDUCER PROTEIN BLAR"/>
    <property type="match status" value="1"/>
</dbReference>
<dbReference type="Pfam" id="PF01435">
    <property type="entry name" value="Peptidase_M48"/>
    <property type="match status" value="1"/>
</dbReference>